<evidence type="ECO:0000256" key="4">
    <source>
        <dbReference type="ARBA" id="ARBA00021889"/>
    </source>
</evidence>
<dbReference type="InterPro" id="IPR005673">
    <property type="entry name" value="ABC_phos-bd_PstS"/>
</dbReference>
<feature type="chain" id="PRO_5008751796" description="Phosphate-binding protein PstS" evidence="8">
    <location>
        <begin position="37"/>
        <end position="357"/>
    </location>
</feature>
<feature type="domain" description="PBP" evidence="9">
    <location>
        <begin position="33"/>
        <end position="317"/>
    </location>
</feature>
<evidence type="ECO:0000259" key="9">
    <source>
        <dbReference type="Pfam" id="PF12849"/>
    </source>
</evidence>
<dbReference type="NCBIfam" id="TIGR00975">
    <property type="entry name" value="3a0107s03"/>
    <property type="match status" value="1"/>
</dbReference>
<dbReference type="EMBL" id="FMIQ01000027">
    <property type="protein sequence ID" value="SCM51989.1"/>
    <property type="molecule type" value="Genomic_DNA"/>
</dbReference>
<organism evidence="10 11">
    <name type="scientific">Hafnia alvei</name>
    <dbReference type="NCBI Taxonomy" id="569"/>
    <lineage>
        <taxon>Bacteria</taxon>
        <taxon>Pseudomonadati</taxon>
        <taxon>Pseudomonadota</taxon>
        <taxon>Gammaproteobacteria</taxon>
        <taxon>Enterobacterales</taxon>
        <taxon>Hafniaceae</taxon>
        <taxon>Hafnia</taxon>
    </lineage>
</organism>
<protein>
    <recommendedName>
        <fullName evidence="4 7">Phosphate-binding protein PstS</fullName>
    </recommendedName>
</protein>
<dbReference type="AlphaFoldDB" id="A0A1C6YYV5"/>
<comment type="function">
    <text evidence="1 7">Part of the ABC transporter complex PstSACB involved in phosphate import.</text>
</comment>
<comment type="similarity">
    <text evidence="2 7">Belongs to the PstS family.</text>
</comment>
<dbReference type="Gene3D" id="3.40.190.10">
    <property type="entry name" value="Periplasmic binding protein-like II"/>
    <property type="match status" value="2"/>
</dbReference>
<dbReference type="SUPFAM" id="SSF53850">
    <property type="entry name" value="Periplasmic binding protein-like II"/>
    <property type="match status" value="1"/>
</dbReference>
<dbReference type="GO" id="GO:0035435">
    <property type="term" value="P:phosphate ion transmembrane transport"/>
    <property type="evidence" value="ECO:0007669"/>
    <property type="project" value="InterPro"/>
</dbReference>
<dbReference type="STRING" id="569.A6V27_06930"/>
<dbReference type="GO" id="GO:0043190">
    <property type="term" value="C:ATP-binding cassette (ABC) transporter complex"/>
    <property type="evidence" value="ECO:0007669"/>
    <property type="project" value="InterPro"/>
</dbReference>
<keyword evidence="6 7" id="KW-0592">Phosphate transport</keyword>
<keyword evidence="8" id="KW-0732">Signal</keyword>
<proteinExistence type="inferred from homology"/>
<dbReference type="Pfam" id="PF12849">
    <property type="entry name" value="PBP_like_2"/>
    <property type="match status" value="1"/>
</dbReference>
<dbReference type="OrthoDB" id="9801510at2"/>
<evidence type="ECO:0000256" key="7">
    <source>
        <dbReference type="PIRNR" id="PIRNR002756"/>
    </source>
</evidence>
<comment type="subunit">
    <text evidence="3 7">The complex is composed of two ATP-binding proteins (PstB), two transmembrane proteins (PstC and PstA) and a solute-binding protein (PstS).</text>
</comment>
<evidence type="ECO:0000256" key="8">
    <source>
        <dbReference type="SAM" id="SignalP"/>
    </source>
</evidence>
<evidence type="ECO:0000256" key="6">
    <source>
        <dbReference type="ARBA" id="ARBA00022592"/>
    </source>
</evidence>
<accession>A0A1C6YYV5</accession>
<dbReference type="PIRSF" id="PIRSF002756">
    <property type="entry name" value="PstS"/>
    <property type="match status" value="1"/>
</dbReference>
<evidence type="ECO:0000313" key="11">
    <source>
        <dbReference type="Proteomes" id="UP000094844"/>
    </source>
</evidence>
<reference evidence="10 11" key="1">
    <citation type="submission" date="2016-09" db="EMBL/GenBank/DDBJ databases">
        <authorList>
            <person name="Capua I."/>
            <person name="De Benedictis P."/>
            <person name="Joannis T."/>
            <person name="Lombin L.H."/>
            <person name="Cattoli G."/>
        </authorList>
    </citation>
    <scope>NUCLEOTIDE SEQUENCE [LARGE SCALE GENOMIC DNA]</scope>
    <source>
        <strain evidence="10 11">GB001</strain>
    </source>
</reference>
<dbReference type="CDD" id="cd13565">
    <property type="entry name" value="PBP2_PstS"/>
    <property type="match status" value="1"/>
</dbReference>
<gene>
    <name evidence="10" type="ORF">BN1044_01460</name>
</gene>
<sequence>MKPMRSLVVTKKMVTSKTVAAIVAATCSLTTMSAFAATSLTGAGATFPAPVYAKWADTYQKETGNKVNYQGIGSSGGVKQIIANTVDFGASDAPLTDEKLAADGLFQFPTVIGGVVLAVNIPGLKSGELTLDGKTLGDIYLGNIKKWNDPAITKLNPGLKLPDTNIAVVRRADGSGTSYVFTNYLAKVNPDWKSKVGAGSTVNWPTGLGGKGNDGVAAFIQRLPGSIGYVEYAYVKQSKLAYTKLISADGDAVLPTEESFSNAAKGADWSKSFAQDLTNQKGANAWPISSTTFILVHKDQQKPEQGAAVLKFFDWAYKNGGKEASALDYAPLPNAVVEQIRAAWKTNVKDSSGKALY</sequence>
<name>A0A1C6YYV5_HAFAL</name>
<dbReference type="NCBIfam" id="NF008171">
    <property type="entry name" value="PRK10918.1"/>
    <property type="match status" value="1"/>
</dbReference>
<keyword evidence="5 7" id="KW-0813">Transport</keyword>
<evidence type="ECO:0000313" key="10">
    <source>
        <dbReference type="EMBL" id="SCM51989.1"/>
    </source>
</evidence>
<evidence type="ECO:0000256" key="5">
    <source>
        <dbReference type="ARBA" id="ARBA00022448"/>
    </source>
</evidence>
<dbReference type="PANTHER" id="PTHR42996:SF1">
    <property type="entry name" value="PHOSPHATE-BINDING PROTEIN PSTS"/>
    <property type="match status" value="1"/>
</dbReference>
<dbReference type="GO" id="GO:0042301">
    <property type="term" value="F:phosphate ion binding"/>
    <property type="evidence" value="ECO:0007669"/>
    <property type="project" value="InterPro"/>
</dbReference>
<evidence type="ECO:0000256" key="2">
    <source>
        <dbReference type="ARBA" id="ARBA00008725"/>
    </source>
</evidence>
<feature type="signal peptide" evidence="8">
    <location>
        <begin position="1"/>
        <end position="36"/>
    </location>
</feature>
<dbReference type="PANTHER" id="PTHR42996">
    <property type="entry name" value="PHOSPHATE-BINDING PROTEIN PSTS"/>
    <property type="match status" value="1"/>
</dbReference>
<dbReference type="InterPro" id="IPR024370">
    <property type="entry name" value="PBP_domain"/>
</dbReference>
<dbReference type="Proteomes" id="UP000094844">
    <property type="component" value="Unassembled WGS sequence"/>
</dbReference>
<evidence type="ECO:0000256" key="1">
    <source>
        <dbReference type="ARBA" id="ARBA00002841"/>
    </source>
</evidence>
<dbReference type="InterPro" id="IPR050962">
    <property type="entry name" value="Phosphate-bind_PstS"/>
</dbReference>
<evidence type="ECO:0000256" key="3">
    <source>
        <dbReference type="ARBA" id="ARBA00011529"/>
    </source>
</evidence>